<dbReference type="InterPro" id="IPR050229">
    <property type="entry name" value="GlpE_sulfurtransferase"/>
</dbReference>
<feature type="domain" description="Rhodanese" evidence="1">
    <location>
        <begin position="19"/>
        <end position="110"/>
    </location>
</feature>
<reference evidence="2 3" key="1">
    <citation type="submission" date="2014-07" db="EMBL/GenBank/DDBJ databases">
        <title>Draft genome sequence of Thalassospira profundimaris R8-17.</title>
        <authorList>
            <person name="Lai Q."/>
            <person name="Shao Z."/>
        </authorList>
    </citation>
    <scope>NUCLEOTIDE SEQUENCE [LARGE SCALE GENOMIC DNA]</scope>
    <source>
        <strain evidence="2 3">R8-17</strain>
    </source>
</reference>
<dbReference type="InterPro" id="IPR001763">
    <property type="entry name" value="Rhodanese-like_dom"/>
</dbReference>
<dbReference type="SMART" id="SM00450">
    <property type="entry name" value="RHOD"/>
    <property type="match status" value="1"/>
</dbReference>
<protein>
    <submittedName>
        <fullName evidence="2">Sulfurtransferase</fullName>
    </submittedName>
</protein>
<dbReference type="InterPro" id="IPR036873">
    <property type="entry name" value="Rhodanese-like_dom_sf"/>
</dbReference>
<proteinExistence type="predicted"/>
<evidence type="ECO:0000259" key="1">
    <source>
        <dbReference type="PROSITE" id="PS50206"/>
    </source>
</evidence>
<dbReference type="SUPFAM" id="SSF52821">
    <property type="entry name" value="Rhodanese/Cell cycle control phosphatase"/>
    <property type="match status" value="1"/>
</dbReference>
<dbReference type="Proteomes" id="UP000253061">
    <property type="component" value="Unassembled WGS sequence"/>
</dbReference>
<dbReference type="AlphaFoldDB" id="A0A367V1U3"/>
<dbReference type="PROSITE" id="PS50206">
    <property type="entry name" value="RHODANESE_3"/>
    <property type="match status" value="1"/>
</dbReference>
<dbReference type="Gene3D" id="3.40.250.10">
    <property type="entry name" value="Rhodanese-like domain"/>
    <property type="match status" value="1"/>
</dbReference>
<sequence>MSDETVQFIEPHELDRLIGEEAVTVIDVREPEEFATGHIETAINIPTSNFDIPALVDLTDESDTDLVFVCSVGQRSFGAANAVLQHVDCDVSNLKGGLQSWTRAGFDLEGASET</sequence>
<comment type="caution">
    <text evidence="2">The sequence shown here is derived from an EMBL/GenBank/DDBJ whole genome shotgun (WGS) entry which is preliminary data.</text>
</comment>
<name>A0A367V1U3_9PROT</name>
<dbReference type="CDD" id="cd00158">
    <property type="entry name" value="RHOD"/>
    <property type="match status" value="1"/>
</dbReference>
<keyword evidence="2" id="KW-0808">Transferase</keyword>
<evidence type="ECO:0000313" key="2">
    <source>
        <dbReference type="EMBL" id="RCK19155.1"/>
    </source>
</evidence>
<dbReference type="PANTHER" id="PTHR43031">
    <property type="entry name" value="FAD-DEPENDENT OXIDOREDUCTASE"/>
    <property type="match status" value="1"/>
</dbReference>
<dbReference type="EMBL" id="JPWB01000012">
    <property type="protein sequence ID" value="RCK19155.1"/>
    <property type="molecule type" value="Genomic_DNA"/>
</dbReference>
<organism evidence="2 3">
    <name type="scientific">Thalassospira profundimaris</name>
    <dbReference type="NCBI Taxonomy" id="502049"/>
    <lineage>
        <taxon>Bacteria</taxon>
        <taxon>Pseudomonadati</taxon>
        <taxon>Pseudomonadota</taxon>
        <taxon>Alphaproteobacteria</taxon>
        <taxon>Rhodospirillales</taxon>
        <taxon>Thalassospiraceae</taxon>
        <taxon>Thalassospira</taxon>
    </lineage>
</organism>
<dbReference type="PANTHER" id="PTHR43031:SF1">
    <property type="entry name" value="PYRIDINE NUCLEOTIDE-DISULPHIDE OXIDOREDUCTASE"/>
    <property type="match status" value="1"/>
</dbReference>
<gene>
    <name evidence="2" type="ORF">TH6_19675</name>
</gene>
<dbReference type="GO" id="GO:0016740">
    <property type="term" value="F:transferase activity"/>
    <property type="evidence" value="ECO:0007669"/>
    <property type="project" value="UniProtKB-KW"/>
</dbReference>
<evidence type="ECO:0000313" key="3">
    <source>
        <dbReference type="Proteomes" id="UP000253061"/>
    </source>
</evidence>
<dbReference type="Pfam" id="PF00581">
    <property type="entry name" value="Rhodanese"/>
    <property type="match status" value="1"/>
</dbReference>
<dbReference type="RefSeq" id="WP_062958067.1">
    <property type="nucleotide sequence ID" value="NZ_JPWB01000012.1"/>
</dbReference>
<accession>A0A367V1U3</accession>